<dbReference type="AlphaFoldDB" id="A0A1X6WUD1"/>
<reference evidence="1 2" key="1">
    <citation type="submission" date="2017-02" db="EMBL/GenBank/DDBJ databases">
        <authorList>
            <person name="Peterson S.W."/>
        </authorList>
    </citation>
    <scope>NUCLEOTIDE SEQUENCE [LARGE SCALE GENOMIC DNA]</scope>
    <source>
        <strain evidence="1 2">CIP104813</strain>
    </source>
</reference>
<sequence>MFPPTVFGAAAIRPARSELGDHRYAHARAAARRLAAADLVLSEEEIANLGEVSTP</sequence>
<proteinExistence type="predicted"/>
<organism evidence="1 2">
    <name type="scientific">Brachybacterium nesterenkovii</name>
    <dbReference type="NCBI Taxonomy" id="47847"/>
    <lineage>
        <taxon>Bacteria</taxon>
        <taxon>Bacillati</taxon>
        <taxon>Actinomycetota</taxon>
        <taxon>Actinomycetes</taxon>
        <taxon>Micrococcales</taxon>
        <taxon>Dermabacteraceae</taxon>
        <taxon>Brachybacterium</taxon>
    </lineage>
</organism>
<dbReference type="EMBL" id="FWFG01000020">
    <property type="protein sequence ID" value="SLM88679.1"/>
    <property type="molecule type" value="Genomic_DNA"/>
</dbReference>
<name>A0A1X6WUD1_9MICO</name>
<dbReference type="Proteomes" id="UP000195981">
    <property type="component" value="Unassembled WGS sequence"/>
</dbReference>
<evidence type="ECO:0000313" key="2">
    <source>
        <dbReference type="Proteomes" id="UP000195981"/>
    </source>
</evidence>
<gene>
    <name evidence="1" type="ORF">FM110_02175</name>
</gene>
<protein>
    <submittedName>
        <fullName evidence="1">Uncharacterized protein</fullName>
    </submittedName>
</protein>
<evidence type="ECO:0000313" key="1">
    <source>
        <dbReference type="EMBL" id="SLM88679.1"/>
    </source>
</evidence>
<keyword evidence="2" id="KW-1185">Reference proteome</keyword>
<accession>A0A1X6WUD1</accession>